<dbReference type="RefSeq" id="WP_124327462.1">
    <property type="nucleotide sequence ID" value="NZ_BEXT01000001.1"/>
</dbReference>
<evidence type="ECO:0000256" key="1">
    <source>
        <dbReference type="SAM" id="Phobius"/>
    </source>
</evidence>
<dbReference type="SMART" id="SM00450">
    <property type="entry name" value="RHOD"/>
    <property type="match status" value="1"/>
</dbReference>
<accession>A0A401FSS2</accession>
<dbReference type="Pfam" id="PF00581">
    <property type="entry name" value="Rhodanese"/>
    <property type="match status" value="1"/>
</dbReference>
<proteinExistence type="predicted"/>
<evidence type="ECO:0000313" key="3">
    <source>
        <dbReference type="EMBL" id="GBC60003.1"/>
    </source>
</evidence>
<protein>
    <recommendedName>
        <fullName evidence="2">Rhodanese domain-containing protein</fullName>
    </recommendedName>
</protein>
<name>A0A401FSS2_9BACT</name>
<dbReference type="Gene3D" id="3.40.250.10">
    <property type="entry name" value="Rhodanese-like domain"/>
    <property type="match status" value="1"/>
</dbReference>
<feature type="transmembrane region" description="Helical" evidence="1">
    <location>
        <begin position="15"/>
        <end position="36"/>
    </location>
</feature>
<comment type="caution">
    <text evidence="3">The sequence shown here is derived from an EMBL/GenBank/DDBJ whole genome shotgun (WGS) entry which is preliminary data.</text>
</comment>
<organism evidence="3 4">
    <name type="scientific">Desulfonema ishimotonii</name>
    <dbReference type="NCBI Taxonomy" id="45657"/>
    <lineage>
        <taxon>Bacteria</taxon>
        <taxon>Pseudomonadati</taxon>
        <taxon>Thermodesulfobacteriota</taxon>
        <taxon>Desulfobacteria</taxon>
        <taxon>Desulfobacterales</taxon>
        <taxon>Desulfococcaceae</taxon>
        <taxon>Desulfonema</taxon>
    </lineage>
</organism>
<dbReference type="OrthoDB" id="9789348at2"/>
<evidence type="ECO:0000259" key="2">
    <source>
        <dbReference type="PROSITE" id="PS50206"/>
    </source>
</evidence>
<evidence type="ECO:0000313" key="4">
    <source>
        <dbReference type="Proteomes" id="UP000288096"/>
    </source>
</evidence>
<dbReference type="SUPFAM" id="SSF52821">
    <property type="entry name" value="Rhodanese/Cell cycle control phosphatase"/>
    <property type="match status" value="1"/>
</dbReference>
<dbReference type="CDD" id="cd00158">
    <property type="entry name" value="RHOD"/>
    <property type="match status" value="1"/>
</dbReference>
<dbReference type="PROSITE" id="PS50206">
    <property type="entry name" value="RHODANESE_3"/>
    <property type="match status" value="1"/>
</dbReference>
<gene>
    <name evidence="3" type="ORF">DENIS_0945</name>
</gene>
<keyword evidence="4" id="KW-1185">Reference proteome</keyword>
<reference evidence="4" key="2">
    <citation type="submission" date="2019-01" db="EMBL/GenBank/DDBJ databases">
        <title>Genome sequence of Desulfonema ishimotonii strain Tokyo 01.</title>
        <authorList>
            <person name="Fukui M."/>
        </authorList>
    </citation>
    <scope>NUCLEOTIDE SEQUENCE [LARGE SCALE GENOMIC DNA]</scope>
    <source>
        <strain evidence="4">Tokyo 01</strain>
    </source>
</reference>
<dbReference type="AlphaFoldDB" id="A0A401FSS2"/>
<reference evidence="4" key="1">
    <citation type="submission" date="2017-11" db="EMBL/GenBank/DDBJ databases">
        <authorList>
            <person name="Watanabe M."/>
            <person name="Kojima H."/>
        </authorList>
    </citation>
    <scope>NUCLEOTIDE SEQUENCE [LARGE SCALE GENOMIC DNA]</scope>
    <source>
        <strain evidence="4">Tokyo 01</strain>
    </source>
</reference>
<keyword evidence="1" id="KW-1133">Transmembrane helix</keyword>
<dbReference type="InterPro" id="IPR001763">
    <property type="entry name" value="Rhodanese-like_dom"/>
</dbReference>
<keyword evidence="1" id="KW-0472">Membrane</keyword>
<feature type="domain" description="Rhodanese" evidence="2">
    <location>
        <begin position="73"/>
        <end position="167"/>
    </location>
</feature>
<keyword evidence="1" id="KW-0812">Transmembrane</keyword>
<sequence length="172" mass="18857">MDVNSNTPKTFGFQMIWQSLAFLALAAAVGLSVNFFRADRLELPGDWSAEARTTLDTGENIAISVEAAKQLFDTGEAIFLDARPAESYADGHIQGARSFPWDAFDDYFDPVMADVTGETTLIAYCDGESCTLSHDLAKALMEMGFPKARVLVNGWTLWQQSGFPAELSEITE</sequence>
<dbReference type="EMBL" id="BEXT01000001">
    <property type="protein sequence ID" value="GBC60003.1"/>
    <property type="molecule type" value="Genomic_DNA"/>
</dbReference>
<dbReference type="Proteomes" id="UP000288096">
    <property type="component" value="Unassembled WGS sequence"/>
</dbReference>
<dbReference type="InterPro" id="IPR036873">
    <property type="entry name" value="Rhodanese-like_dom_sf"/>
</dbReference>